<sequence length="60" mass="6797">MFLSSIFLLHFDLDWMICLGLGISGVSTDSVTRSLFSFEKFLAYSSSFLMVTDFLLGYIL</sequence>
<name>A0A2P2NHJ7_RHIMU</name>
<evidence type="ECO:0000313" key="1">
    <source>
        <dbReference type="EMBL" id="MBX41971.1"/>
    </source>
</evidence>
<organism evidence="1">
    <name type="scientific">Rhizophora mucronata</name>
    <name type="common">Asiatic mangrove</name>
    <dbReference type="NCBI Taxonomy" id="61149"/>
    <lineage>
        <taxon>Eukaryota</taxon>
        <taxon>Viridiplantae</taxon>
        <taxon>Streptophyta</taxon>
        <taxon>Embryophyta</taxon>
        <taxon>Tracheophyta</taxon>
        <taxon>Spermatophyta</taxon>
        <taxon>Magnoliopsida</taxon>
        <taxon>eudicotyledons</taxon>
        <taxon>Gunneridae</taxon>
        <taxon>Pentapetalae</taxon>
        <taxon>rosids</taxon>
        <taxon>fabids</taxon>
        <taxon>Malpighiales</taxon>
        <taxon>Rhizophoraceae</taxon>
        <taxon>Rhizophora</taxon>
    </lineage>
</organism>
<reference evidence="1" key="1">
    <citation type="submission" date="2018-02" db="EMBL/GenBank/DDBJ databases">
        <title>Rhizophora mucronata_Transcriptome.</title>
        <authorList>
            <person name="Meera S.P."/>
            <person name="Sreeshan A."/>
            <person name="Augustine A."/>
        </authorList>
    </citation>
    <scope>NUCLEOTIDE SEQUENCE</scope>
    <source>
        <tissue evidence="1">Leaf</tissue>
    </source>
</reference>
<proteinExistence type="predicted"/>
<dbReference type="EMBL" id="GGEC01061487">
    <property type="protein sequence ID" value="MBX41971.1"/>
    <property type="molecule type" value="Transcribed_RNA"/>
</dbReference>
<accession>A0A2P2NHJ7</accession>
<dbReference type="AlphaFoldDB" id="A0A2P2NHJ7"/>
<protein>
    <submittedName>
        <fullName evidence="1">Uncharacterized protein</fullName>
    </submittedName>
</protein>